<dbReference type="PROSITE" id="PS51109">
    <property type="entry name" value="G5"/>
    <property type="match status" value="1"/>
</dbReference>
<keyword evidence="2" id="KW-0732">Signal</keyword>
<sequence length="247" mass="27047">MENANTLQGKTALITGGTTGIGRATLHLLVSKGMKVLFFGTDETHLDDTMNEIKEKGFEEQVMGFIADVSAKENVDFIFQHVDSYLGKLDFLINNAALSAEGLMDTSYEDMAYVVNVNMLGYLSCAQEAAKRMKNNGSGHIINIGSMSAVTKAGDSTVYVATKSGIQGFSESLRKELNPSGIKVTLLEPGAVGTDMQPYTPEEQREKEEKLEMLTAEDIAESVLYILSQPKRCDVVELKIRPHKQII</sequence>
<protein>
    <submittedName>
        <fullName evidence="6">NADP-dependent 3-hydroxy acid dehydrogenase YdfG</fullName>
    </submittedName>
</protein>
<accession>A0A1N6D3L8</accession>
<dbReference type="PRINTS" id="PR00080">
    <property type="entry name" value="SDRFAMILY"/>
</dbReference>
<dbReference type="PANTHER" id="PTHR43115">
    <property type="entry name" value="DEHYDROGENASE/REDUCTASE SDR FAMILY MEMBER 11"/>
    <property type="match status" value="1"/>
</dbReference>
<dbReference type="PANTHER" id="PTHR43115:SF4">
    <property type="entry name" value="DEHYDROGENASE_REDUCTASE SDR FAMILY MEMBER 11"/>
    <property type="match status" value="1"/>
</dbReference>
<dbReference type="CDD" id="cd05233">
    <property type="entry name" value="SDR_c"/>
    <property type="match status" value="1"/>
</dbReference>
<evidence type="ECO:0000256" key="4">
    <source>
        <dbReference type="RuleBase" id="RU000363"/>
    </source>
</evidence>
<dbReference type="Pfam" id="PF00106">
    <property type="entry name" value="adh_short"/>
    <property type="match status" value="1"/>
</dbReference>
<evidence type="ECO:0000313" key="7">
    <source>
        <dbReference type="Proteomes" id="UP000185003"/>
    </source>
</evidence>
<name>A0A1N6D3L8_9BACT</name>
<reference evidence="6 7" key="1">
    <citation type="submission" date="2016-11" db="EMBL/GenBank/DDBJ databases">
        <authorList>
            <person name="Jaros S."/>
            <person name="Januszkiewicz K."/>
            <person name="Wedrychowicz H."/>
        </authorList>
    </citation>
    <scope>NUCLEOTIDE SEQUENCE [LARGE SCALE GENOMIC DNA]</scope>
    <source>
        <strain evidence="6 7">DSM 24787</strain>
    </source>
</reference>
<evidence type="ECO:0000313" key="6">
    <source>
        <dbReference type="EMBL" id="SIN65375.1"/>
    </source>
</evidence>
<dbReference type="STRING" id="536979.SAMN04488055_0208"/>
<gene>
    <name evidence="6" type="ORF">SAMN04488055_0208</name>
</gene>
<dbReference type="OrthoDB" id="658698at2"/>
<dbReference type="InterPro" id="IPR036291">
    <property type="entry name" value="NAD(P)-bd_dom_sf"/>
</dbReference>
<dbReference type="PRINTS" id="PR00081">
    <property type="entry name" value="GDHRDH"/>
</dbReference>
<keyword evidence="7" id="KW-1185">Reference proteome</keyword>
<dbReference type="SUPFAM" id="SSF51735">
    <property type="entry name" value="NAD(P)-binding Rossmann-fold domains"/>
    <property type="match status" value="1"/>
</dbReference>
<evidence type="ECO:0000259" key="5">
    <source>
        <dbReference type="PROSITE" id="PS51109"/>
    </source>
</evidence>
<dbReference type="AlphaFoldDB" id="A0A1N6D3L8"/>
<keyword evidence="3" id="KW-0560">Oxidoreductase</keyword>
<dbReference type="InterPro" id="IPR011098">
    <property type="entry name" value="G5_dom"/>
</dbReference>
<organism evidence="6 7">
    <name type="scientific">Chitinophaga niabensis</name>
    <dbReference type="NCBI Taxonomy" id="536979"/>
    <lineage>
        <taxon>Bacteria</taxon>
        <taxon>Pseudomonadati</taxon>
        <taxon>Bacteroidota</taxon>
        <taxon>Chitinophagia</taxon>
        <taxon>Chitinophagales</taxon>
        <taxon>Chitinophagaceae</taxon>
        <taxon>Chitinophaga</taxon>
    </lineage>
</organism>
<dbReference type="Gene3D" id="3.40.50.720">
    <property type="entry name" value="NAD(P)-binding Rossmann-like Domain"/>
    <property type="match status" value="1"/>
</dbReference>
<dbReference type="InterPro" id="IPR002347">
    <property type="entry name" value="SDR_fam"/>
</dbReference>
<dbReference type="GO" id="GO:0016616">
    <property type="term" value="F:oxidoreductase activity, acting on the CH-OH group of donors, NAD or NADP as acceptor"/>
    <property type="evidence" value="ECO:0007669"/>
    <property type="project" value="UniProtKB-ARBA"/>
</dbReference>
<dbReference type="InterPro" id="IPR020904">
    <property type="entry name" value="Sc_DH/Rdtase_CS"/>
</dbReference>
<comment type="similarity">
    <text evidence="1 4">Belongs to the short-chain dehydrogenases/reductases (SDR) family.</text>
</comment>
<dbReference type="PROSITE" id="PS00061">
    <property type="entry name" value="ADH_SHORT"/>
    <property type="match status" value="1"/>
</dbReference>
<evidence type="ECO:0000256" key="3">
    <source>
        <dbReference type="ARBA" id="ARBA00023002"/>
    </source>
</evidence>
<proteinExistence type="inferred from homology"/>
<dbReference type="EMBL" id="FSRA01000001">
    <property type="protein sequence ID" value="SIN65375.1"/>
    <property type="molecule type" value="Genomic_DNA"/>
</dbReference>
<dbReference type="RefSeq" id="WP_074240369.1">
    <property type="nucleotide sequence ID" value="NZ_FSRA01000001.1"/>
</dbReference>
<evidence type="ECO:0000256" key="2">
    <source>
        <dbReference type="ARBA" id="ARBA00022729"/>
    </source>
</evidence>
<feature type="domain" description="G5" evidence="5">
    <location>
        <begin position="1"/>
        <end position="60"/>
    </location>
</feature>
<dbReference type="Proteomes" id="UP000185003">
    <property type="component" value="Unassembled WGS sequence"/>
</dbReference>
<evidence type="ECO:0000256" key="1">
    <source>
        <dbReference type="ARBA" id="ARBA00006484"/>
    </source>
</evidence>
<dbReference type="FunFam" id="3.40.50.720:FF:000047">
    <property type="entry name" value="NADP-dependent L-serine/L-allo-threonine dehydrogenase"/>
    <property type="match status" value="1"/>
</dbReference>